<dbReference type="PANTHER" id="PTHR30329">
    <property type="entry name" value="STATOR ELEMENT OF FLAGELLAR MOTOR COMPLEX"/>
    <property type="match status" value="1"/>
</dbReference>
<feature type="chain" id="PRO_5020200667" evidence="6">
    <location>
        <begin position="19"/>
        <end position="437"/>
    </location>
</feature>
<evidence type="ECO:0000256" key="4">
    <source>
        <dbReference type="PROSITE-ProRule" id="PRU00473"/>
    </source>
</evidence>
<evidence type="ECO:0000313" key="8">
    <source>
        <dbReference type="EMBL" id="TCC89248.1"/>
    </source>
</evidence>
<evidence type="ECO:0000256" key="1">
    <source>
        <dbReference type="ARBA" id="ARBA00004442"/>
    </source>
</evidence>
<keyword evidence="6" id="KW-0732">Signal</keyword>
<reference evidence="8 9" key="1">
    <citation type="submission" date="2019-02" db="EMBL/GenBank/DDBJ databases">
        <title>Pedobacter sp. RP-1-13 sp. nov., isolated from Arctic soil.</title>
        <authorList>
            <person name="Dahal R.H."/>
        </authorList>
    </citation>
    <scope>NUCLEOTIDE SEQUENCE [LARGE SCALE GENOMIC DNA]</scope>
    <source>
        <strain evidence="8 9">RP-1-13</strain>
    </source>
</reference>
<keyword evidence="3" id="KW-0998">Cell outer membrane</keyword>
<dbReference type="Gene3D" id="3.30.1330.60">
    <property type="entry name" value="OmpA-like domain"/>
    <property type="match status" value="1"/>
</dbReference>
<organism evidence="8 9">
    <name type="scientific">Pedobacter frigiditerrae</name>
    <dbReference type="NCBI Taxonomy" id="2530452"/>
    <lineage>
        <taxon>Bacteria</taxon>
        <taxon>Pseudomonadati</taxon>
        <taxon>Bacteroidota</taxon>
        <taxon>Sphingobacteriia</taxon>
        <taxon>Sphingobacteriales</taxon>
        <taxon>Sphingobacteriaceae</taxon>
        <taxon>Pedobacter</taxon>
    </lineage>
</organism>
<keyword evidence="9" id="KW-1185">Reference proteome</keyword>
<feature type="compositionally biased region" description="Low complexity" evidence="5">
    <location>
        <begin position="76"/>
        <end position="89"/>
    </location>
</feature>
<dbReference type="InterPro" id="IPR036737">
    <property type="entry name" value="OmpA-like_sf"/>
</dbReference>
<dbReference type="SUPFAM" id="SSF103088">
    <property type="entry name" value="OmpA-like"/>
    <property type="match status" value="1"/>
</dbReference>
<feature type="domain" description="OmpA-like" evidence="7">
    <location>
        <begin position="321"/>
        <end position="437"/>
    </location>
</feature>
<dbReference type="PANTHER" id="PTHR30329:SF21">
    <property type="entry name" value="LIPOPROTEIN YIAD-RELATED"/>
    <property type="match status" value="1"/>
</dbReference>
<gene>
    <name evidence="8" type="ORF">EZ428_16255</name>
</gene>
<name>A0A4R0MQV4_9SPHI</name>
<feature type="region of interest" description="Disordered" evidence="5">
    <location>
        <begin position="66"/>
        <end position="89"/>
    </location>
</feature>
<dbReference type="GO" id="GO:0009279">
    <property type="term" value="C:cell outer membrane"/>
    <property type="evidence" value="ECO:0007669"/>
    <property type="project" value="UniProtKB-SubCell"/>
</dbReference>
<dbReference type="PRINTS" id="PR01021">
    <property type="entry name" value="OMPADOMAIN"/>
</dbReference>
<dbReference type="EMBL" id="SJSK01000004">
    <property type="protein sequence ID" value="TCC89248.1"/>
    <property type="molecule type" value="Genomic_DNA"/>
</dbReference>
<evidence type="ECO:0000259" key="7">
    <source>
        <dbReference type="PROSITE" id="PS51123"/>
    </source>
</evidence>
<proteinExistence type="predicted"/>
<dbReference type="InterPro" id="IPR006664">
    <property type="entry name" value="OMP_bac"/>
</dbReference>
<dbReference type="CDD" id="cd07185">
    <property type="entry name" value="OmpA_C-like"/>
    <property type="match status" value="1"/>
</dbReference>
<protein>
    <submittedName>
        <fullName evidence="8">OmpA family protein</fullName>
    </submittedName>
</protein>
<dbReference type="Proteomes" id="UP000292884">
    <property type="component" value="Unassembled WGS sequence"/>
</dbReference>
<dbReference type="OrthoDB" id="9800869at2"/>
<evidence type="ECO:0000256" key="6">
    <source>
        <dbReference type="SAM" id="SignalP"/>
    </source>
</evidence>
<dbReference type="InterPro" id="IPR006665">
    <property type="entry name" value="OmpA-like"/>
</dbReference>
<evidence type="ECO:0000256" key="3">
    <source>
        <dbReference type="ARBA" id="ARBA00023237"/>
    </source>
</evidence>
<dbReference type="Pfam" id="PF00691">
    <property type="entry name" value="OmpA"/>
    <property type="match status" value="1"/>
</dbReference>
<keyword evidence="2 4" id="KW-0472">Membrane</keyword>
<evidence type="ECO:0000256" key="2">
    <source>
        <dbReference type="ARBA" id="ARBA00023136"/>
    </source>
</evidence>
<feature type="signal peptide" evidence="6">
    <location>
        <begin position="1"/>
        <end position="18"/>
    </location>
</feature>
<evidence type="ECO:0000256" key="5">
    <source>
        <dbReference type="SAM" id="MobiDB-lite"/>
    </source>
</evidence>
<dbReference type="RefSeq" id="WP_131554235.1">
    <property type="nucleotide sequence ID" value="NZ_SJSK01000004.1"/>
</dbReference>
<dbReference type="AlphaFoldDB" id="A0A4R0MQV4"/>
<evidence type="ECO:0000313" key="9">
    <source>
        <dbReference type="Proteomes" id="UP000292884"/>
    </source>
</evidence>
<accession>A0A4R0MQV4</accession>
<comment type="subcellular location">
    <subcellularLocation>
        <location evidence="1">Cell outer membrane</location>
    </subcellularLocation>
</comment>
<dbReference type="PROSITE" id="PS51123">
    <property type="entry name" value="OMPA_2"/>
    <property type="match status" value="1"/>
</dbReference>
<sequence>MATKLFILLMLISSVSQAQINTKEIKRNAEGRVNESLNKGVNAGIDKIEKGIGSIFKGKKAKNAAKADTLTNRTTEQQPEESSPAPQQNSDILRKFDFVQGDKILVVENFSQDNLGDFPTKWSTNSGGEIVELNGEHWFNVGKNGVFMPQFINNLPDNFTLEFDVTSSANFNFYSNPFSFSIAELANPNTDYVKWKQFNRLGRNGIEVSIHPKSVSTSNSKGTTNYQVYTNGNYGDKNKAMQNEFISDVKPTVHVSIWRQKNRLRVYLNQEKVWDLPNAFFDGKKYNSILFQTGNFKKEEDKYYINNLRLAVGNPDTRNKLINEGKFVSSGILFDVNSANIKPESLGLIKSIAVILQENPIVKIKIIGHTDSDGDEKDNLKLSKQRADALKMMLSTDFGIATTRMQTDGKGESIPAMPNTSEINKANNRRVEFVKIK</sequence>
<dbReference type="InterPro" id="IPR050330">
    <property type="entry name" value="Bact_OuterMem_StrucFunc"/>
</dbReference>
<comment type="caution">
    <text evidence="8">The sequence shown here is derived from an EMBL/GenBank/DDBJ whole genome shotgun (WGS) entry which is preliminary data.</text>
</comment>